<dbReference type="GO" id="GO:0006417">
    <property type="term" value="P:regulation of translation"/>
    <property type="evidence" value="ECO:0007669"/>
    <property type="project" value="UniProtKB-KW"/>
</dbReference>
<evidence type="ECO:0000256" key="2">
    <source>
        <dbReference type="ARBA" id="ARBA00004245"/>
    </source>
</evidence>
<sequence>MNYEKYDNFLKIVSNASCANCLVPLAKAIHDNFGIVEGLRTTVSAIIASQKTMDGSSGKLWSDRQVTTQNIIPASIGITKAMCKVIAELNGKLTCMAFHVLITNMLVVDTYSSTFYAGTDIALNDCIVKFTSWYDNEFGYSNRVVGLMVHMASKE</sequence>
<dbReference type="GO" id="GO:0004365">
    <property type="term" value="F:glyceraldehyde-3-phosphate dehydrogenase (NAD+) (phosphorylating) activity"/>
    <property type="evidence" value="ECO:0007669"/>
    <property type="project" value="UniProtKB-EC"/>
</dbReference>
<keyword evidence="24" id="KW-1185">Reference proteome</keyword>
<proteinExistence type="inferred from homology"/>
<keyword evidence="9" id="KW-0808">Transferase</keyword>
<dbReference type="GO" id="GO:0005634">
    <property type="term" value="C:nucleus"/>
    <property type="evidence" value="ECO:0007669"/>
    <property type="project" value="UniProtKB-SubCell"/>
</dbReference>
<keyword evidence="17" id="KW-0539">Nucleus</keyword>
<dbReference type="EMBL" id="JAGFMF010011568">
    <property type="protein sequence ID" value="KAG8520529.1"/>
    <property type="molecule type" value="Genomic_DNA"/>
</dbReference>
<evidence type="ECO:0000256" key="19">
    <source>
        <dbReference type="ARBA" id="ARBA00046997"/>
    </source>
</evidence>
<dbReference type="Gene3D" id="3.30.360.10">
    <property type="entry name" value="Dihydrodipicolinate Reductase, domain 2"/>
    <property type="match status" value="1"/>
</dbReference>
<evidence type="ECO:0000256" key="1">
    <source>
        <dbReference type="ARBA" id="ARBA00004123"/>
    </source>
</evidence>
<evidence type="ECO:0000313" key="23">
    <source>
        <dbReference type="EMBL" id="KAG8520529.1"/>
    </source>
</evidence>
<keyword evidence="8" id="KW-0963">Cytoplasm</keyword>
<evidence type="ECO:0000259" key="22">
    <source>
        <dbReference type="Pfam" id="PF02800"/>
    </source>
</evidence>
<keyword evidence="13" id="KW-0560">Oxidoreductase</keyword>
<keyword evidence="10" id="KW-0053">Apoptosis</keyword>
<dbReference type="InterPro" id="IPR020831">
    <property type="entry name" value="GlycerAld/Erythrose_P_DH"/>
</dbReference>
<evidence type="ECO:0000256" key="20">
    <source>
        <dbReference type="ARBA" id="ARBA00047698"/>
    </source>
</evidence>
<dbReference type="GO" id="GO:0005829">
    <property type="term" value="C:cytosol"/>
    <property type="evidence" value="ECO:0007669"/>
    <property type="project" value="UniProtKB-SubCell"/>
</dbReference>
<dbReference type="GO" id="GO:0006915">
    <property type="term" value="P:apoptotic process"/>
    <property type="evidence" value="ECO:0007669"/>
    <property type="project" value="UniProtKB-KW"/>
</dbReference>
<feature type="domain" description="Glyceraldehyde 3-phosphate dehydrogenase catalytic" evidence="22">
    <location>
        <begin position="22"/>
        <end position="110"/>
    </location>
</feature>
<comment type="subcellular location">
    <subcellularLocation>
        <location evidence="2">Cytoplasm</location>
        <location evidence="2">Cytoskeleton</location>
    </subcellularLocation>
    <subcellularLocation>
        <location evidence="3">Cytoplasm</location>
        <location evidence="3">Cytosol</location>
    </subcellularLocation>
    <subcellularLocation>
        <location evidence="1">Nucleus</location>
    </subcellularLocation>
</comment>
<evidence type="ECO:0000256" key="6">
    <source>
        <dbReference type="ARBA" id="ARBA00013119"/>
    </source>
</evidence>
<keyword evidence="11" id="KW-0702">S-nitrosylation</keyword>
<evidence type="ECO:0000256" key="9">
    <source>
        <dbReference type="ARBA" id="ARBA00022679"/>
    </source>
</evidence>
<evidence type="ECO:0000256" key="14">
    <source>
        <dbReference type="ARBA" id="ARBA00023027"/>
    </source>
</evidence>
<comment type="caution">
    <text evidence="23">The sequence shown here is derived from an EMBL/GenBank/DDBJ whole genome shotgun (WGS) entry which is preliminary data.</text>
</comment>
<evidence type="ECO:0000256" key="10">
    <source>
        <dbReference type="ARBA" id="ARBA00022703"/>
    </source>
</evidence>
<reference evidence="23" key="1">
    <citation type="journal article" date="2021" name="Evol. Appl.">
        <title>The genome of the Pyrenean desman and the effects of bottlenecks and inbreeding on the genomic landscape of an endangered species.</title>
        <authorList>
            <person name="Escoda L."/>
            <person name="Castresana J."/>
        </authorList>
    </citation>
    <scope>NUCLEOTIDE SEQUENCE</scope>
    <source>
        <strain evidence="23">IBE-C5619</strain>
    </source>
</reference>
<evidence type="ECO:0000256" key="17">
    <source>
        <dbReference type="ARBA" id="ARBA00023242"/>
    </source>
</evidence>
<dbReference type="SUPFAM" id="SSF55347">
    <property type="entry name" value="Glyceraldehyde-3-phosphate dehydrogenase-like, C-terminal domain"/>
    <property type="match status" value="1"/>
</dbReference>
<dbReference type="Pfam" id="PF02800">
    <property type="entry name" value="Gp_dh_C"/>
    <property type="match status" value="1"/>
</dbReference>
<gene>
    <name evidence="23" type="ORF">J0S82_019880</name>
</gene>
<dbReference type="InterPro" id="IPR020829">
    <property type="entry name" value="GlycerAld_3-P_DH_cat"/>
</dbReference>
<dbReference type="EC" id="1.2.1.12" evidence="6"/>
<accession>A0A8J6AF40</accession>
<dbReference type="AlphaFoldDB" id="A0A8J6AF40"/>
<comment type="similarity">
    <text evidence="5">Belongs to the glyceraldehyde-3-phosphate dehydrogenase family.</text>
</comment>
<dbReference type="OrthoDB" id="9805455at2759"/>
<dbReference type="PANTHER" id="PTHR10836:SF111">
    <property type="entry name" value="GLYCERALDEHYDE-3-PHOSPHATE DEHYDROGENASE"/>
    <property type="match status" value="1"/>
</dbReference>
<evidence type="ECO:0000256" key="4">
    <source>
        <dbReference type="ARBA" id="ARBA00004869"/>
    </source>
</evidence>
<evidence type="ECO:0000256" key="12">
    <source>
        <dbReference type="ARBA" id="ARBA00022845"/>
    </source>
</evidence>
<dbReference type="Proteomes" id="UP000700334">
    <property type="component" value="Unassembled WGS sequence"/>
</dbReference>
<comment type="subunit">
    <text evidence="19">Homotetramer. Interacts with TPPP; the interaction is direct. Interacts (when S-nitrosylated) with SIAH1; leading to nuclear translocation. Interacts with RILPL1/GOSPEL, leading to prevent the interaction between GAPDH and SIAH1 and prevent nuclear translocation. Interacts with CHP1; the interaction increases the binding of CHP1 with microtubules. Associates with microtubules. Interacts with EIF1AD, USP25, PRKCI and WARS1. Interacts with phosphorylated RPL13A; inhibited by oxidatively-modified low-densitity lipoprotein (LDL(ox)). Component of the GAIT complex. Interacts with FKBP6; leading to inhibit GAPDH catalytic activity. Interacts with TRAF2, promoting TRAF2 ubiquitination. Interacts with TRAF3, promoting TRAF3 ubiquitination.</text>
</comment>
<dbReference type="GO" id="GO:0006096">
    <property type="term" value="P:glycolytic process"/>
    <property type="evidence" value="ECO:0007669"/>
    <property type="project" value="UniProtKB-KW"/>
</dbReference>
<evidence type="ECO:0000313" key="24">
    <source>
        <dbReference type="Proteomes" id="UP000700334"/>
    </source>
</evidence>
<keyword evidence="15" id="KW-0324">Glycolysis</keyword>
<evidence type="ECO:0000256" key="8">
    <source>
        <dbReference type="ARBA" id="ARBA00022490"/>
    </source>
</evidence>
<organism evidence="23 24">
    <name type="scientific">Galemys pyrenaicus</name>
    <name type="common">Iberian desman</name>
    <name type="synonym">Pyrenean desman</name>
    <dbReference type="NCBI Taxonomy" id="202257"/>
    <lineage>
        <taxon>Eukaryota</taxon>
        <taxon>Metazoa</taxon>
        <taxon>Chordata</taxon>
        <taxon>Craniata</taxon>
        <taxon>Vertebrata</taxon>
        <taxon>Euteleostomi</taxon>
        <taxon>Mammalia</taxon>
        <taxon>Eutheria</taxon>
        <taxon>Laurasiatheria</taxon>
        <taxon>Eulipotyphla</taxon>
        <taxon>Talpidae</taxon>
        <taxon>Galemys</taxon>
    </lineage>
</organism>
<keyword evidence="16" id="KW-0206">Cytoskeleton</keyword>
<dbReference type="PANTHER" id="PTHR10836">
    <property type="entry name" value="GLYCERALDEHYDE 3-PHOSPHATE DEHYDROGENASE"/>
    <property type="match status" value="1"/>
</dbReference>
<evidence type="ECO:0000256" key="11">
    <source>
        <dbReference type="ARBA" id="ARBA00022799"/>
    </source>
</evidence>
<comment type="catalytic activity">
    <reaction evidence="21">
        <text>S-nitroso-L-cysteinyl-[GAPDH] + L-cysteinyl-[protein] = L-cysteinyl-[GAPDH] + S-nitroso-L-cysteinyl-[protein]</text>
        <dbReference type="Rhea" id="RHEA:66684"/>
        <dbReference type="Rhea" id="RHEA-COMP:10131"/>
        <dbReference type="Rhea" id="RHEA-COMP:17089"/>
        <dbReference type="Rhea" id="RHEA-COMP:17090"/>
        <dbReference type="Rhea" id="RHEA-COMP:17091"/>
        <dbReference type="ChEBI" id="CHEBI:29950"/>
        <dbReference type="ChEBI" id="CHEBI:149494"/>
    </reaction>
    <physiologicalReaction direction="left-to-right" evidence="21">
        <dbReference type="Rhea" id="RHEA:66685"/>
    </physiologicalReaction>
</comment>
<protein>
    <recommendedName>
        <fullName evidence="7">Glyceraldehyde-3-phosphate dehydrogenase</fullName>
        <ecNumber evidence="6">1.2.1.12</ecNumber>
    </recommendedName>
    <alternativeName>
        <fullName evidence="18">Peptidyl-cysteine S-nitrosylase GAPDH</fullName>
    </alternativeName>
</protein>
<comment type="pathway">
    <text evidence="4">Carbohydrate degradation; glycolysis; pyruvate from D-glyceraldehyde 3-phosphate: step 1/5.</text>
</comment>
<dbReference type="GO" id="GO:0016740">
    <property type="term" value="F:transferase activity"/>
    <property type="evidence" value="ECO:0007669"/>
    <property type="project" value="UniProtKB-KW"/>
</dbReference>
<name>A0A8J6AF40_GALPY</name>
<keyword evidence="14" id="KW-0520">NAD</keyword>
<dbReference type="GO" id="GO:0005856">
    <property type="term" value="C:cytoskeleton"/>
    <property type="evidence" value="ECO:0007669"/>
    <property type="project" value="UniProtKB-SubCell"/>
</dbReference>
<dbReference type="PRINTS" id="PR00078">
    <property type="entry name" value="G3PDHDRGNASE"/>
</dbReference>
<evidence type="ECO:0000256" key="13">
    <source>
        <dbReference type="ARBA" id="ARBA00023002"/>
    </source>
</evidence>
<evidence type="ECO:0000256" key="3">
    <source>
        <dbReference type="ARBA" id="ARBA00004514"/>
    </source>
</evidence>
<evidence type="ECO:0000256" key="18">
    <source>
        <dbReference type="ARBA" id="ARBA00031890"/>
    </source>
</evidence>
<comment type="catalytic activity">
    <reaction evidence="20">
        <text>D-glyceraldehyde 3-phosphate + phosphate + NAD(+) = (2R)-3-phospho-glyceroyl phosphate + NADH + H(+)</text>
        <dbReference type="Rhea" id="RHEA:10300"/>
        <dbReference type="ChEBI" id="CHEBI:15378"/>
        <dbReference type="ChEBI" id="CHEBI:43474"/>
        <dbReference type="ChEBI" id="CHEBI:57540"/>
        <dbReference type="ChEBI" id="CHEBI:57604"/>
        <dbReference type="ChEBI" id="CHEBI:57945"/>
        <dbReference type="ChEBI" id="CHEBI:59776"/>
        <dbReference type="EC" id="1.2.1.12"/>
    </reaction>
</comment>
<evidence type="ECO:0000256" key="5">
    <source>
        <dbReference type="ARBA" id="ARBA00007406"/>
    </source>
</evidence>
<evidence type="ECO:0000256" key="15">
    <source>
        <dbReference type="ARBA" id="ARBA00023152"/>
    </source>
</evidence>
<evidence type="ECO:0000256" key="16">
    <source>
        <dbReference type="ARBA" id="ARBA00023212"/>
    </source>
</evidence>
<keyword evidence="12" id="KW-0810">Translation regulation</keyword>
<evidence type="ECO:0000256" key="7">
    <source>
        <dbReference type="ARBA" id="ARBA00021022"/>
    </source>
</evidence>
<evidence type="ECO:0000256" key="21">
    <source>
        <dbReference type="ARBA" id="ARBA00048005"/>
    </source>
</evidence>